<proteinExistence type="predicted"/>
<sequence>MEDLPLRYHGIHSLNPQPFLSLHYSSKWSSQQLLITHVITSPSMGLTGLIPPGYLSCWSNFPLAFLPLEVSETTIHFGLLRLAKQLVSCSAPANALAKLRPFANTVPTAPFKTYPLHVEEKVLMLHGIEFRSRLGMATNTPSSVYKPLHDYRILRVSNSPYLCEPCTTLSVVTQHLPLCTVSSFTKHPACLEHHQVWLPTSSRSSNSAIPIFVRYAFFFACLSLWCLSRKGLVIPLNVKPRCPLL</sequence>
<protein>
    <submittedName>
        <fullName evidence="1">Uncharacterized protein</fullName>
    </submittedName>
</protein>
<organism evidence="1 2">
    <name type="scientific">Ensete ventricosum</name>
    <name type="common">Abyssinian banana</name>
    <name type="synonym">Musa ensete</name>
    <dbReference type="NCBI Taxonomy" id="4639"/>
    <lineage>
        <taxon>Eukaryota</taxon>
        <taxon>Viridiplantae</taxon>
        <taxon>Streptophyta</taxon>
        <taxon>Embryophyta</taxon>
        <taxon>Tracheophyta</taxon>
        <taxon>Spermatophyta</taxon>
        <taxon>Magnoliopsida</taxon>
        <taxon>Liliopsida</taxon>
        <taxon>Zingiberales</taxon>
        <taxon>Musaceae</taxon>
        <taxon>Ensete</taxon>
    </lineage>
</organism>
<evidence type="ECO:0000313" key="2">
    <source>
        <dbReference type="Proteomes" id="UP000287651"/>
    </source>
</evidence>
<comment type="caution">
    <text evidence="1">The sequence shown here is derived from an EMBL/GenBank/DDBJ whole genome shotgun (WGS) entry which is preliminary data.</text>
</comment>
<accession>A0A426XA26</accession>
<dbReference type="EMBL" id="AMZH03023723">
    <property type="protein sequence ID" value="RRT36346.1"/>
    <property type="molecule type" value="Genomic_DNA"/>
</dbReference>
<gene>
    <name evidence="1" type="ORF">B296_00051453</name>
</gene>
<dbReference type="AlphaFoldDB" id="A0A426XA26"/>
<evidence type="ECO:0000313" key="1">
    <source>
        <dbReference type="EMBL" id="RRT36346.1"/>
    </source>
</evidence>
<reference evidence="1 2" key="1">
    <citation type="journal article" date="2014" name="Agronomy (Basel)">
        <title>A Draft Genome Sequence for Ensete ventricosum, the Drought-Tolerant Tree Against Hunger.</title>
        <authorList>
            <person name="Harrison J."/>
            <person name="Moore K.A."/>
            <person name="Paszkiewicz K."/>
            <person name="Jones T."/>
            <person name="Grant M."/>
            <person name="Ambacheew D."/>
            <person name="Muzemil S."/>
            <person name="Studholme D.J."/>
        </authorList>
    </citation>
    <scope>NUCLEOTIDE SEQUENCE [LARGE SCALE GENOMIC DNA]</scope>
</reference>
<dbReference type="Proteomes" id="UP000287651">
    <property type="component" value="Unassembled WGS sequence"/>
</dbReference>
<name>A0A426XA26_ENSVE</name>